<feature type="non-terminal residue" evidence="2">
    <location>
        <position position="415"/>
    </location>
</feature>
<proteinExistence type="predicted"/>
<protein>
    <submittedName>
        <fullName evidence="2">Uncharacterized protein</fullName>
    </submittedName>
</protein>
<evidence type="ECO:0000256" key="1">
    <source>
        <dbReference type="SAM" id="MobiDB-lite"/>
    </source>
</evidence>
<keyword evidence="3" id="KW-1185">Reference proteome</keyword>
<reference evidence="2" key="1">
    <citation type="submission" date="2015-10" db="EMBL/GenBank/DDBJ databases">
        <authorList>
            <person name="Regsiter A."/>
            <person name="william w."/>
        </authorList>
    </citation>
    <scope>NUCLEOTIDE SEQUENCE</scope>
    <source>
        <strain evidence="2">Montdore</strain>
    </source>
</reference>
<dbReference type="EMBL" id="LN890992">
    <property type="protein sequence ID" value="CUS12415.1"/>
    <property type="molecule type" value="Genomic_DNA"/>
</dbReference>
<sequence length="415" mass="46951">MFPQAKSLPTQELKSVPLGKFVRDAPNVENKFQAKTSTREKDKEKTYRIQTIGEVYALQKREGKELPTFRGIKESRSRNSLAKRLTLRKINEPLLMGTGYASYKSRSSARSKGWQWGWSNDFAHGYKDSSEDDAYATWFPERDHDDPIQAECGLMNSTMASARASAQLRPPDLRNGQSLPTRNALPHQWNQTAREYSHIHRTHPALLESELEAPPAPPADAATLHSEMYPSLYGGYGFPYEGPFYNPIMATNGNTLPEANGKLNGPQYLDPEAIPWMPGSTPFTSNMPISVIKKARSPDFYLLQGLEYVSLRESEEKKREKSESDPPKRVESNAFNGCREISAAEYAGLLVHNMTEETNPLLTKYLNPRKNRLHETRRYVSMPDGWGSQGKRPEEIGNRRQSWSHPGCLVTDSLD</sequence>
<dbReference type="AlphaFoldDB" id="A0A292Q0C3"/>
<feature type="region of interest" description="Disordered" evidence="1">
    <location>
        <begin position="312"/>
        <end position="334"/>
    </location>
</feature>
<organism evidence="2 3">
    <name type="scientific">Tuber aestivum</name>
    <name type="common">summer truffle</name>
    <dbReference type="NCBI Taxonomy" id="59557"/>
    <lineage>
        <taxon>Eukaryota</taxon>
        <taxon>Fungi</taxon>
        <taxon>Dikarya</taxon>
        <taxon>Ascomycota</taxon>
        <taxon>Pezizomycotina</taxon>
        <taxon>Pezizomycetes</taxon>
        <taxon>Pezizales</taxon>
        <taxon>Tuberaceae</taxon>
        <taxon>Tuber</taxon>
    </lineage>
</organism>
<evidence type="ECO:0000313" key="2">
    <source>
        <dbReference type="EMBL" id="CUS12415.1"/>
    </source>
</evidence>
<accession>A0A292Q0C3</accession>
<dbReference type="Proteomes" id="UP001412239">
    <property type="component" value="Unassembled WGS sequence"/>
</dbReference>
<feature type="compositionally biased region" description="Basic and acidic residues" evidence="1">
    <location>
        <begin position="312"/>
        <end position="331"/>
    </location>
</feature>
<gene>
    <name evidence="2" type="ORF">GSTUAT00003485001</name>
</gene>
<evidence type="ECO:0000313" key="3">
    <source>
        <dbReference type="Proteomes" id="UP001412239"/>
    </source>
</evidence>
<name>A0A292Q0C3_9PEZI</name>
<feature type="region of interest" description="Disordered" evidence="1">
    <location>
        <begin position="381"/>
        <end position="415"/>
    </location>
</feature>